<dbReference type="Pfam" id="PF05593">
    <property type="entry name" value="RHS_repeat"/>
    <property type="match status" value="2"/>
</dbReference>
<dbReference type="Pfam" id="PF20148">
    <property type="entry name" value="DUF6531"/>
    <property type="match status" value="1"/>
</dbReference>
<dbReference type="Gene3D" id="1.10.287.1060">
    <property type="entry name" value="ESAT-6-like"/>
    <property type="match status" value="1"/>
</dbReference>
<evidence type="ECO:0008006" key="7">
    <source>
        <dbReference type="Google" id="ProtNLM"/>
    </source>
</evidence>
<gene>
    <name evidence="5" type="ORF">EFD62_10855</name>
</gene>
<feature type="domain" description="Teneurin-like YD-shell" evidence="4">
    <location>
        <begin position="915"/>
        <end position="1063"/>
    </location>
</feature>
<dbReference type="NCBIfam" id="TIGR03696">
    <property type="entry name" value="Rhs_assc_core"/>
    <property type="match status" value="1"/>
</dbReference>
<evidence type="ECO:0000313" key="6">
    <source>
        <dbReference type="Proteomes" id="UP000289166"/>
    </source>
</evidence>
<organism evidence="5 6">
    <name type="scientific">Acetivibrio mesophilus</name>
    <dbReference type="NCBI Taxonomy" id="2487273"/>
    <lineage>
        <taxon>Bacteria</taxon>
        <taxon>Bacillati</taxon>
        <taxon>Bacillota</taxon>
        <taxon>Clostridia</taxon>
        <taxon>Eubacteriales</taxon>
        <taxon>Oscillospiraceae</taxon>
        <taxon>Acetivibrio</taxon>
    </lineage>
</organism>
<proteinExistence type="predicted"/>
<keyword evidence="2" id="KW-1133">Transmembrane helix</keyword>
<reference evidence="6" key="1">
    <citation type="submission" date="2018-11" db="EMBL/GenBank/DDBJ databases">
        <title>Genome sequencing of a novel mesophilic and cellulolytic organism within the genus Hungateiclostridium.</title>
        <authorList>
            <person name="Rettenmaier R."/>
            <person name="Liebl W."/>
            <person name="Zverlov V."/>
        </authorList>
    </citation>
    <scope>NUCLEOTIDE SEQUENCE [LARGE SCALE GENOMIC DNA]</scope>
    <source>
        <strain evidence="6">N2K1</strain>
    </source>
</reference>
<dbReference type="SUPFAM" id="SSF140453">
    <property type="entry name" value="EsxAB dimer-like"/>
    <property type="match status" value="1"/>
</dbReference>
<dbReference type="EMBL" id="RLII01000014">
    <property type="protein sequence ID" value="RXE58663.1"/>
    <property type="molecule type" value="Genomic_DNA"/>
</dbReference>
<keyword evidence="2" id="KW-0472">Membrane</keyword>
<feature type="transmembrane region" description="Helical" evidence="2">
    <location>
        <begin position="1820"/>
        <end position="1847"/>
    </location>
</feature>
<dbReference type="Gene3D" id="1.20.120.20">
    <property type="entry name" value="Apolipoprotein"/>
    <property type="match status" value="1"/>
</dbReference>
<protein>
    <recommendedName>
        <fullName evidence="7">RHS repeat-associated core domain-containing protein</fullName>
    </recommendedName>
</protein>
<name>A0A4Q0I350_9FIRM</name>
<evidence type="ECO:0000256" key="1">
    <source>
        <dbReference type="ARBA" id="ARBA00022737"/>
    </source>
</evidence>
<dbReference type="Gene3D" id="2.180.10.10">
    <property type="entry name" value="RHS repeat-associated core"/>
    <property type="match status" value="6"/>
</dbReference>
<dbReference type="Proteomes" id="UP000289166">
    <property type="component" value="Unassembled WGS sequence"/>
</dbReference>
<dbReference type="NCBIfam" id="TIGR01643">
    <property type="entry name" value="YD_repeat_2x"/>
    <property type="match status" value="6"/>
</dbReference>
<dbReference type="RefSeq" id="WP_128706097.1">
    <property type="nucleotide sequence ID" value="NZ_RLII01000014.1"/>
</dbReference>
<feature type="domain" description="Teneurin-like YD-shell" evidence="4">
    <location>
        <begin position="552"/>
        <end position="706"/>
    </location>
</feature>
<feature type="transmembrane region" description="Helical" evidence="2">
    <location>
        <begin position="1742"/>
        <end position="1765"/>
    </location>
</feature>
<comment type="caution">
    <text evidence="5">The sequence shown here is derived from an EMBL/GenBank/DDBJ whole genome shotgun (WGS) entry which is preliminary data.</text>
</comment>
<dbReference type="SUPFAM" id="SSF69304">
    <property type="entry name" value="Tricorn protease N-terminal domain"/>
    <property type="match status" value="1"/>
</dbReference>
<dbReference type="PANTHER" id="PTHR32305">
    <property type="match status" value="1"/>
</dbReference>
<keyword evidence="2" id="KW-0812">Transmembrane</keyword>
<dbReference type="InterPro" id="IPR031325">
    <property type="entry name" value="RHS_repeat"/>
</dbReference>
<dbReference type="InterPro" id="IPR006530">
    <property type="entry name" value="YD"/>
</dbReference>
<keyword evidence="1" id="KW-0677">Repeat</keyword>
<keyword evidence="6" id="KW-1185">Reference proteome</keyword>
<sequence>MRIRISPEEMTKVAGNLRRLSDKFDDIIKDINSIVKSIDWELRSSEGVDQKASSAIKSARKISSGLDSMAKDLEFARDRMIEEDEKAANTTKKMKRATIGASVAAVASAGNAKVASVNYTSDYKNLGPGTASCPNTFVGDPINVTSGNFYVTKKDIQIPSRGIVLEIKRYYNSIDQTYGILGKGWRIGYETSLMNMEDSENILVVYPDGSVNVFEYNEEDNKYTAPRGVFDILQKNEDESYTLKLHDGTTYRYDKSGSLISISDLNENKISIKYDRQGMISSAVSPGGKRLDFSYEGSRLRRITDHTGREITYSYDKSGNLIQVKYPDGGSIKYGYDNMGMISITDQNGNTYVQNTYDEAGRVVKQLDHEGNELIIEYYPEECKNIYKWQKTGITRIYKYNEEKLLTETIYDDGTKEVFTYDENNNRDSITDRNGRTKRFKYDERGNLTAEIMPEPFNYTIRYSYDENNRRTKISTPGGGLTRFEYDEKGNLLKRIVKTGSSSNSETVYTYDEFGRVLTVTDAENNTTSFEYYDDDINKPSAIIDAEGSKFAYDFDDIGRVVEITTGYGTVKIEYNQQDKVTGLIDAEKNKIRIKYDAVGNMIGVITPEQYAEKGDKGQGYTFAYDAMDRMIKQVDPLGNVFAVKYDENGNKIKEVNPNYYNEEKDDGIGIAFKYDSNHRQINTIFPDGSKSRIKYDPRGNIIKTILPSDYDESTDDGPGVQFTYDEMNRVVEIIDPDGNVINRYVYDEDSRVIKEINAKGYMSADNDEERWGTLYKYNLAGWLLERRVPLESLDGQIVYNVTENVYDRNGRIVQQKTSPEYVTKTGYPKNWNIINYKYDKNGRVIEVSDSIGSNIQYEYDCLGKKTLEKKKINDSTYKITRFEYNSAGKLKKVSEVYDGKDLAGEEKETVTADTLFEYDKNGNITAITSPEGYRKRFTYDAANRRTSVEAHLPPDGVKISGNAANALLKTTVRRTLYSYDKAGNLVRQTLPNGNTIEIEYDEMNRKIRVRDAEGNTTRLFYDVSGNLIKRVLPENYDPETDDGPGTSYLYDSMNRLLQVTNAAGVVVERNLYNTAGEIIKRIGATEYMSASDDNDRYGVEYGYDLGGRLKYIATPEAKAKGIVSQQYSYNSLGHITEFVDGKGNTTKYNLDLWGKIKEVHEASGSVSRYEYDYAGNLTSVIDGNGNTTQYNYNSLNLISGIIDPLGGKISYKYDKQGRRVWAADKEGRIIHCRYNFDNKLVSSWNEDGILEKYEYNLDGSLAASISDRTIHSYTYTPSGRLKRKNTNGVGVLDYEYDKNGRVTRLTDVSGKTVEYNYDILGRLTSVANAGRQTAQYEYNPDNTISRILYGSGVCAKYDYNMDKKIVGLLSVDPFGQELFNGKYSYDANGNQVMKEENGKATLYSYDSVNRLEKVSYPEGNNEKFDYDNAGNRLAREFGESIENYKYDQNNRLIQKVSNGIVTDYEYDVRGNLVKEIEGESVRNFEYDEFNRLTKVVNPDGTYLENIYDAEGMRVQTIENGEYRRFIFDGKQIISEVGEDWELKSRNIRGHALLELEDENNNAYHYLHNVHGDVTNLTDSSGKIINSYDYDAFGNTVKEKETVRNRFRYAGEQYDDLTGQYYLRARYYNPAIGRFTQEDTWRGFTYNPASLNLYTYVENNPVMYIDPTGHWPKFIDKAVDWVGDKVSDAADWVGDKVSDAADWVGDRVSDAVDWVGDRVEDVGNFITDTASNVKDWWVENNVGAYVVGGLKIIGGIAIGVGAVALTVATFGAAAPLVGIAIGAGVGLAATYVTDVVSNFAENDWKWSLSNFVPSSSPGTYIANIFSGAVSGLIPGGIGFLGNVGLIIGDSVLTTSISTLIDSGIQDIRTGEINGIDWGQVGGDFLGNVIGNTIGCIIGNLIPDVHVPESRQVARNILRNQGRDYSGPAARAFIKKRLFQSKIVEVISAFVDKVSGGIASEFIGGDSKCTAN</sequence>
<dbReference type="InterPro" id="IPR050708">
    <property type="entry name" value="T6SS_VgrG/RHS"/>
</dbReference>
<dbReference type="PANTHER" id="PTHR32305:SF15">
    <property type="entry name" value="PROTEIN RHSA-RELATED"/>
    <property type="match status" value="1"/>
</dbReference>
<evidence type="ECO:0000259" key="4">
    <source>
        <dbReference type="Pfam" id="PF25023"/>
    </source>
</evidence>
<dbReference type="InterPro" id="IPR036689">
    <property type="entry name" value="ESAT-6-like_sf"/>
</dbReference>
<evidence type="ECO:0000313" key="5">
    <source>
        <dbReference type="EMBL" id="RXE58663.1"/>
    </source>
</evidence>
<feature type="domain" description="Teneurin-like YD-shell" evidence="4">
    <location>
        <begin position="1395"/>
        <end position="1662"/>
    </location>
</feature>
<evidence type="ECO:0000256" key="2">
    <source>
        <dbReference type="SAM" id="Phobius"/>
    </source>
</evidence>
<dbReference type="InterPro" id="IPR056823">
    <property type="entry name" value="TEN-like_YD-shell"/>
</dbReference>
<evidence type="ECO:0000259" key="3">
    <source>
        <dbReference type="Pfam" id="PF20148"/>
    </source>
</evidence>
<dbReference type="OrthoDB" id="9771173at2"/>
<feature type="domain" description="Teneurin-like YD-shell" evidence="4">
    <location>
        <begin position="1093"/>
        <end position="1238"/>
    </location>
</feature>
<dbReference type="InterPro" id="IPR045351">
    <property type="entry name" value="DUF6531"/>
</dbReference>
<feature type="transmembrane region" description="Helical" evidence="2">
    <location>
        <begin position="1777"/>
        <end position="1800"/>
    </location>
</feature>
<feature type="domain" description="Teneurin-like YD-shell" evidence="4">
    <location>
        <begin position="343"/>
        <end position="532"/>
    </location>
</feature>
<dbReference type="Pfam" id="PF25023">
    <property type="entry name" value="TEN_YD-shell"/>
    <property type="match status" value="5"/>
</dbReference>
<dbReference type="InterPro" id="IPR022385">
    <property type="entry name" value="Rhs_assc_core"/>
</dbReference>
<feature type="domain" description="DUF6531" evidence="3">
    <location>
        <begin position="139"/>
        <end position="214"/>
    </location>
</feature>
<accession>A0A4Q0I350</accession>